<comment type="similarity">
    <text evidence="2">Belongs to the class-IV pyridoxal-phosphate-dependent aminotransferase family.</text>
</comment>
<feature type="non-terminal residue" evidence="4">
    <location>
        <position position="266"/>
    </location>
</feature>
<gene>
    <name evidence="4" type="ORF">METZ01_LOCUS16192</name>
</gene>
<accession>A0A381PAQ4</accession>
<dbReference type="Pfam" id="PF01063">
    <property type="entry name" value="Aminotran_4"/>
    <property type="match status" value="1"/>
</dbReference>
<dbReference type="GO" id="GO:0046394">
    <property type="term" value="P:carboxylic acid biosynthetic process"/>
    <property type="evidence" value="ECO:0007669"/>
    <property type="project" value="UniProtKB-ARBA"/>
</dbReference>
<evidence type="ECO:0008006" key="5">
    <source>
        <dbReference type="Google" id="ProtNLM"/>
    </source>
</evidence>
<dbReference type="InterPro" id="IPR050571">
    <property type="entry name" value="Class-IV_PLP-Dep_Aminotrnsfr"/>
</dbReference>
<evidence type="ECO:0000313" key="4">
    <source>
        <dbReference type="EMBL" id="SUZ63338.1"/>
    </source>
</evidence>
<dbReference type="GO" id="GO:0003824">
    <property type="term" value="F:catalytic activity"/>
    <property type="evidence" value="ECO:0007669"/>
    <property type="project" value="InterPro"/>
</dbReference>
<dbReference type="SUPFAM" id="SSF56752">
    <property type="entry name" value="D-aminoacid aminotransferase-like PLP-dependent enzymes"/>
    <property type="match status" value="1"/>
</dbReference>
<evidence type="ECO:0000256" key="2">
    <source>
        <dbReference type="ARBA" id="ARBA00009320"/>
    </source>
</evidence>
<dbReference type="InterPro" id="IPR043131">
    <property type="entry name" value="BCAT-like_N"/>
</dbReference>
<evidence type="ECO:0000256" key="1">
    <source>
        <dbReference type="ARBA" id="ARBA00001933"/>
    </source>
</evidence>
<dbReference type="Gene3D" id="3.20.10.10">
    <property type="entry name" value="D-amino Acid Aminotransferase, subunit A, domain 2"/>
    <property type="match status" value="1"/>
</dbReference>
<dbReference type="InterPro" id="IPR018300">
    <property type="entry name" value="Aminotrans_IV_CS"/>
</dbReference>
<dbReference type="EMBL" id="UINC01000914">
    <property type="protein sequence ID" value="SUZ63338.1"/>
    <property type="molecule type" value="Genomic_DNA"/>
</dbReference>
<dbReference type="PROSITE" id="PS00770">
    <property type="entry name" value="AA_TRANSFER_CLASS_4"/>
    <property type="match status" value="1"/>
</dbReference>
<comment type="cofactor">
    <cofactor evidence="1">
        <name>pyridoxal 5'-phosphate</name>
        <dbReference type="ChEBI" id="CHEBI:597326"/>
    </cofactor>
</comment>
<organism evidence="4">
    <name type="scientific">marine metagenome</name>
    <dbReference type="NCBI Taxonomy" id="408172"/>
    <lineage>
        <taxon>unclassified sequences</taxon>
        <taxon>metagenomes</taxon>
        <taxon>ecological metagenomes</taxon>
    </lineage>
</organism>
<dbReference type="AlphaFoldDB" id="A0A381PAQ4"/>
<dbReference type="InterPro" id="IPR001544">
    <property type="entry name" value="Aminotrans_IV"/>
</dbReference>
<dbReference type="InterPro" id="IPR036038">
    <property type="entry name" value="Aminotransferase-like"/>
</dbReference>
<name>A0A381PAQ4_9ZZZZ</name>
<dbReference type="Gene3D" id="3.30.470.10">
    <property type="match status" value="1"/>
</dbReference>
<keyword evidence="3" id="KW-0663">Pyridoxal phosphate</keyword>
<proteinExistence type="inferred from homology"/>
<evidence type="ECO:0000256" key="3">
    <source>
        <dbReference type="ARBA" id="ARBA00022898"/>
    </source>
</evidence>
<sequence>MTWTYLNKEFLRKEEVKISPFDRGFLFGDGVYEVIPVYEEKAFLLEDHLARLGRSLNSTGIKNPKKWNDIPGIIYELVKKNTYSNQSVYVQITRGEDSIRNHIPDPKVQPTLFITSSELKVNPYRLDPERKGLKVKTLEDPRWNRCDIKAVTLLSNIIAMKEANLEGNDGVIFCTNGEITEGAASNVFAVFDNQVITTPESNKILSGITRKHIISLLNNKGIEVLETVLKLEDIHKAEEVWVTSSTQEIQPVTKIDGRELNIKKSY</sequence>
<feature type="non-terminal residue" evidence="4">
    <location>
        <position position="1"/>
    </location>
</feature>
<dbReference type="InterPro" id="IPR043132">
    <property type="entry name" value="BCAT-like_C"/>
</dbReference>
<dbReference type="FunFam" id="3.20.10.10:FF:000002">
    <property type="entry name" value="D-alanine aminotransferase"/>
    <property type="match status" value="1"/>
</dbReference>
<dbReference type="PANTHER" id="PTHR42743">
    <property type="entry name" value="AMINO-ACID AMINOTRANSFERASE"/>
    <property type="match status" value="1"/>
</dbReference>
<reference evidence="4" key="1">
    <citation type="submission" date="2018-05" db="EMBL/GenBank/DDBJ databases">
        <authorList>
            <person name="Lanie J.A."/>
            <person name="Ng W.-L."/>
            <person name="Kazmierczak K.M."/>
            <person name="Andrzejewski T.M."/>
            <person name="Davidsen T.M."/>
            <person name="Wayne K.J."/>
            <person name="Tettelin H."/>
            <person name="Glass J.I."/>
            <person name="Rusch D."/>
            <person name="Podicherti R."/>
            <person name="Tsui H.-C.T."/>
            <person name="Winkler M.E."/>
        </authorList>
    </citation>
    <scope>NUCLEOTIDE SEQUENCE</scope>
</reference>
<dbReference type="GO" id="GO:0005829">
    <property type="term" value="C:cytosol"/>
    <property type="evidence" value="ECO:0007669"/>
    <property type="project" value="TreeGrafter"/>
</dbReference>
<protein>
    <recommendedName>
        <fullName evidence="5">D-amino acid aminotransferase</fullName>
    </recommendedName>
</protein>
<dbReference type="GO" id="GO:0008652">
    <property type="term" value="P:amino acid biosynthetic process"/>
    <property type="evidence" value="ECO:0007669"/>
    <property type="project" value="UniProtKB-ARBA"/>
</dbReference>
<dbReference type="PANTHER" id="PTHR42743:SF10">
    <property type="entry name" value="D-ALANINE AMINOTRANSFERASE"/>
    <property type="match status" value="1"/>
</dbReference>